<dbReference type="AlphaFoldDB" id="A0A7U0QGD5"/>
<dbReference type="GO" id="GO:0046983">
    <property type="term" value="F:protein dimerization activity"/>
    <property type="evidence" value="ECO:0007669"/>
    <property type="project" value="InterPro"/>
</dbReference>
<comment type="subunit">
    <text evidence="8">Homodimer. The RNAP catalytic core consists of 2 alpha, 1 beta, 1 beta' and 1 omega subunit. When a sigma factor is associated with the core the holoenzyme is formed, which can initiate transcription.</text>
</comment>
<evidence type="ECO:0000256" key="2">
    <source>
        <dbReference type="ARBA" id="ARBA00007123"/>
    </source>
</evidence>
<reference evidence="10" key="1">
    <citation type="journal article" date="2021" name="J. Phycol.">
        <title>Olisthodiscus represents a new class of Ochrophyta.</title>
        <authorList>
            <person name="Barcyte D."/>
            <person name="Eikrem W."/>
            <person name="Engesmo A."/>
            <person name="Seoane S."/>
            <person name="Wohlmann J."/>
            <person name="Horak A."/>
            <person name="Yurchenko T."/>
            <person name="Elias M."/>
        </authorList>
    </citation>
    <scope>NUCLEOTIDE SEQUENCE</scope>
    <source>
        <strain evidence="10">K-0444</strain>
    </source>
</reference>
<dbReference type="NCBIfam" id="TIGR02027">
    <property type="entry name" value="rpoA"/>
    <property type="match status" value="1"/>
</dbReference>
<sequence>MTIFQIENKESNLVNLHESYGTFVISPLHIGQGITIGNALRRTLLAEIPGVAITGVSIPTINTEFSSIPSIREDFLELCLNLKQISFQSDLSKKTIGTLAVQGPAIITAESFQVSTGVRILNPQQYIATVAENKLFKMEIAIEKGTGYQLATINSTQRSIDFLPIDAVFSPIKKVVFDINSISKHLKTLHEEVIIEIWTDGSLSAIEALSQAASNLMQLFQDMIVKNENSAQQTHNEEEFEIANKEQPKLEKTQNDSSNRTTTKIEILNLSTRAYNCLKKQQIDTIEDLLKYSKKDLTEIKNFGKKSIDEVLFALKNQLNLTLQ</sequence>
<dbReference type="EC" id="2.7.7.6" evidence="8"/>
<geneLocation type="plastid" evidence="10"/>
<dbReference type="GO" id="GO:0003677">
    <property type="term" value="F:DNA binding"/>
    <property type="evidence" value="ECO:0007669"/>
    <property type="project" value="UniProtKB-UniRule"/>
</dbReference>
<dbReference type="SUPFAM" id="SSF55257">
    <property type="entry name" value="RBP11-like subunits of RNA polymerase"/>
    <property type="match status" value="1"/>
</dbReference>
<dbReference type="RefSeq" id="YP_010152914.1">
    <property type="nucleotide sequence ID" value="NC_057170.1"/>
</dbReference>
<evidence type="ECO:0000313" key="10">
    <source>
        <dbReference type="EMBL" id="QQW50575.1"/>
    </source>
</evidence>
<dbReference type="CDD" id="cd06928">
    <property type="entry name" value="RNAP_alpha_NTD"/>
    <property type="match status" value="1"/>
</dbReference>
<dbReference type="InterPro" id="IPR011263">
    <property type="entry name" value="DNA-dir_RNA_pol_RpoA/D/Rpb3"/>
</dbReference>
<comment type="catalytic activity">
    <reaction evidence="7 8">
        <text>RNA(n) + a ribonucleoside 5'-triphosphate = RNA(n+1) + diphosphate</text>
        <dbReference type="Rhea" id="RHEA:21248"/>
        <dbReference type="Rhea" id="RHEA-COMP:14527"/>
        <dbReference type="Rhea" id="RHEA-COMP:17342"/>
        <dbReference type="ChEBI" id="CHEBI:33019"/>
        <dbReference type="ChEBI" id="CHEBI:61557"/>
        <dbReference type="ChEBI" id="CHEBI:140395"/>
        <dbReference type="EC" id="2.7.7.6"/>
    </reaction>
</comment>
<evidence type="ECO:0000256" key="5">
    <source>
        <dbReference type="ARBA" id="ARBA00022695"/>
    </source>
</evidence>
<comment type="function">
    <text evidence="1 8">DNA-dependent RNA polymerase catalyzes the transcription of DNA into RNA using the four ribonucleoside triphosphates as substrates.</text>
</comment>
<dbReference type="InterPro" id="IPR011260">
    <property type="entry name" value="RNAP_asu_C"/>
</dbReference>
<evidence type="ECO:0000256" key="1">
    <source>
        <dbReference type="ARBA" id="ARBA00004026"/>
    </source>
</evidence>
<feature type="domain" description="DNA-directed RNA polymerase RpoA/D/Rpb3-type" evidence="9">
    <location>
        <begin position="20"/>
        <end position="226"/>
    </location>
</feature>
<dbReference type="Pfam" id="PF01193">
    <property type="entry name" value="RNA_pol_L"/>
    <property type="match status" value="1"/>
</dbReference>
<name>A0A7U0QGD5_OLILU</name>
<dbReference type="GO" id="GO:0005737">
    <property type="term" value="C:cytoplasm"/>
    <property type="evidence" value="ECO:0007669"/>
    <property type="project" value="UniProtKB-ARBA"/>
</dbReference>
<dbReference type="FunFam" id="2.170.120.12:FF:000001">
    <property type="entry name" value="DNA-directed RNA polymerase subunit alpha"/>
    <property type="match status" value="1"/>
</dbReference>
<dbReference type="SUPFAM" id="SSF47789">
    <property type="entry name" value="C-terminal domain of RNA polymerase alpha subunit"/>
    <property type="match status" value="1"/>
</dbReference>
<comment type="similarity">
    <text evidence="2 8">Belongs to the RNA polymerase alpha chain family.</text>
</comment>
<dbReference type="InterPro" id="IPR011773">
    <property type="entry name" value="DNA-dir_RpoA"/>
</dbReference>
<gene>
    <name evidence="8 10" type="primary">rpoA</name>
</gene>
<feature type="region of interest" description="Alpha N-terminal domain (alpha-NTD)" evidence="8">
    <location>
        <begin position="1"/>
        <end position="228"/>
    </location>
</feature>
<keyword evidence="4 8" id="KW-0808">Transferase</keyword>
<dbReference type="Gene3D" id="1.10.150.20">
    <property type="entry name" value="5' to 3' exonuclease, C-terminal subdomain"/>
    <property type="match status" value="1"/>
</dbReference>
<evidence type="ECO:0000256" key="8">
    <source>
        <dbReference type="HAMAP-Rule" id="MF_00059"/>
    </source>
</evidence>
<dbReference type="InterPro" id="IPR011262">
    <property type="entry name" value="DNA-dir_RNA_pol_insert"/>
</dbReference>
<dbReference type="GO" id="GO:0003899">
    <property type="term" value="F:DNA-directed RNA polymerase activity"/>
    <property type="evidence" value="ECO:0007669"/>
    <property type="project" value="UniProtKB-UniRule"/>
</dbReference>
<evidence type="ECO:0000256" key="4">
    <source>
        <dbReference type="ARBA" id="ARBA00022679"/>
    </source>
</evidence>
<dbReference type="SUPFAM" id="SSF56553">
    <property type="entry name" value="Insert subdomain of RNA polymerase alpha subunit"/>
    <property type="match status" value="1"/>
</dbReference>
<dbReference type="Gene3D" id="3.30.1360.10">
    <property type="entry name" value="RNA polymerase, RBP11-like subunit"/>
    <property type="match status" value="1"/>
</dbReference>
<evidence type="ECO:0000256" key="7">
    <source>
        <dbReference type="ARBA" id="ARBA00048552"/>
    </source>
</evidence>
<dbReference type="SMART" id="SM00662">
    <property type="entry name" value="RPOLD"/>
    <property type="match status" value="1"/>
</dbReference>
<dbReference type="GO" id="GO:0000428">
    <property type="term" value="C:DNA-directed RNA polymerase complex"/>
    <property type="evidence" value="ECO:0007669"/>
    <property type="project" value="UniProtKB-KW"/>
</dbReference>
<accession>A0A7U0QGD5</accession>
<keyword evidence="5 8" id="KW-0548">Nucleotidyltransferase</keyword>
<feature type="region of interest" description="Alpha C-terminal domain (alpha-CTD)" evidence="8">
    <location>
        <begin position="250"/>
        <end position="324"/>
    </location>
</feature>
<dbReference type="GO" id="GO:0006351">
    <property type="term" value="P:DNA-templated transcription"/>
    <property type="evidence" value="ECO:0007669"/>
    <property type="project" value="UniProtKB-UniRule"/>
</dbReference>
<dbReference type="InterPro" id="IPR036603">
    <property type="entry name" value="RBP11-like"/>
</dbReference>
<dbReference type="EMBL" id="MT859097">
    <property type="protein sequence ID" value="QQW50575.1"/>
    <property type="molecule type" value="Genomic_DNA"/>
</dbReference>
<keyword evidence="10" id="KW-0934">Plastid</keyword>
<comment type="domain">
    <text evidence="8">The N-terminal domain is essential for RNAP assembly and basal transcription, whereas the C-terminal domain is involved in interaction with transcriptional regulators and with upstream promoter elements.</text>
</comment>
<dbReference type="NCBIfam" id="NF003519">
    <property type="entry name" value="PRK05182.2-5"/>
    <property type="match status" value="1"/>
</dbReference>
<evidence type="ECO:0000256" key="6">
    <source>
        <dbReference type="ARBA" id="ARBA00023163"/>
    </source>
</evidence>
<dbReference type="Gene3D" id="2.170.120.12">
    <property type="entry name" value="DNA-directed RNA polymerase, insert domain"/>
    <property type="match status" value="1"/>
</dbReference>
<evidence type="ECO:0000259" key="9">
    <source>
        <dbReference type="SMART" id="SM00662"/>
    </source>
</evidence>
<dbReference type="InterPro" id="IPR036643">
    <property type="entry name" value="RNApol_insert_sf"/>
</dbReference>
<protein>
    <recommendedName>
        <fullName evidence="8">DNA-directed RNA polymerase subunit alpha</fullName>
        <shortName evidence="8">RNAP subunit alpha</shortName>
        <ecNumber evidence="8">2.7.7.6</ecNumber>
    </recommendedName>
    <alternativeName>
        <fullName evidence="8">RNA polymerase subunit alpha</fullName>
    </alternativeName>
    <alternativeName>
        <fullName evidence="8">Transcriptase subunit alpha</fullName>
    </alternativeName>
</protein>
<keyword evidence="6 8" id="KW-0804">Transcription</keyword>
<dbReference type="Pfam" id="PF03118">
    <property type="entry name" value="RNA_pol_A_CTD"/>
    <property type="match status" value="1"/>
</dbReference>
<evidence type="ECO:0000256" key="3">
    <source>
        <dbReference type="ARBA" id="ARBA00022478"/>
    </source>
</evidence>
<dbReference type="Pfam" id="PF01000">
    <property type="entry name" value="RNA_pol_A_bac"/>
    <property type="match status" value="1"/>
</dbReference>
<organism evidence="10">
    <name type="scientific">Olisthodiscus luteus</name>
    <name type="common">Marine phytoflagellate</name>
    <dbReference type="NCBI Taxonomy" id="83000"/>
    <lineage>
        <taxon>Eukaryota</taxon>
        <taxon>Sar</taxon>
        <taxon>Stramenopiles</taxon>
        <taxon>Ochrophyta</taxon>
        <taxon>Olisthodiscophyceae</taxon>
        <taxon>Olisthodiscaceae</taxon>
        <taxon>Olisthodiscus</taxon>
    </lineage>
</organism>
<keyword evidence="3 8" id="KW-0240">DNA-directed RNA polymerase</keyword>
<dbReference type="HAMAP" id="MF_00059">
    <property type="entry name" value="RNApol_bact_RpoA"/>
    <property type="match status" value="1"/>
</dbReference>
<dbReference type="GeneID" id="67154533"/>
<proteinExistence type="inferred from homology"/>